<organism evidence="1 2">
    <name type="scientific">Deefgea chitinilytica</name>
    <dbReference type="NCBI Taxonomy" id="570276"/>
    <lineage>
        <taxon>Bacteria</taxon>
        <taxon>Pseudomonadati</taxon>
        <taxon>Pseudomonadota</taxon>
        <taxon>Betaproteobacteria</taxon>
        <taxon>Neisseriales</taxon>
        <taxon>Chitinibacteraceae</taxon>
        <taxon>Deefgea</taxon>
    </lineage>
</organism>
<reference evidence="1 2" key="1">
    <citation type="submission" date="2019-11" db="EMBL/GenBank/DDBJ databases">
        <title>Novel Deefgea species.</title>
        <authorList>
            <person name="Han J.-H."/>
        </authorList>
    </citation>
    <scope>NUCLEOTIDE SEQUENCE [LARGE SCALE GENOMIC DNA]</scope>
    <source>
        <strain evidence="1 2">LMG 24817</strain>
    </source>
</reference>
<comment type="caution">
    <text evidence="1">The sequence shown here is derived from an EMBL/GenBank/DDBJ whole genome shotgun (WGS) entry which is preliminary data.</text>
</comment>
<proteinExistence type="predicted"/>
<dbReference type="Proteomes" id="UP001195660">
    <property type="component" value="Unassembled WGS sequence"/>
</dbReference>
<name>A0ABS2C8E4_9NEIS</name>
<evidence type="ECO:0000313" key="1">
    <source>
        <dbReference type="EMBL" id="MBM5570416.1"/>
    </source>
</evidence>
<evidence type="ECO:0000313" key="2">
    <source>
        <dbReference type="Proteomes" id="UP001195660"/>
    </source>
</evidence>
<sequence>MKYQLTAPSYLLPTIAARLALNAPALQYSLCTPQMGNTSPDLPQLIFQADFFHPVRTANTIVDVFVIPSSLATLQGFMLSAGGTQEHLAAVSPILDALAPIPSGWLHAGEYGSAGFLHQIWNTLVGSHSQAWLPLWENLQSPNPSFQINHPDLVNQLSSFMAQQQLLTQSLASSAQRFLAEYPEHAFTPYHPQQPSLLSRQAPSKQSPAHEIATLLCSFKI</sequence>
<accession>A0ABS2C8E4</accession>
<dbReference type="RefSeq" id="WP_203569719.1">
    <property type="nucleotide sequence ID" value="NZ_WOFE01000001.1"/>
</dbReference>
<gene>
    <name evidence="1" type="ORF">GM173_02360</name>
</gene>
<protein>
    <submittedName>
        <fullName evidence="1">Uncharacterized protein</fullName>
    </submittedName>
</protein>
<dbReference type="EMBL" id="WOFE01000001">
    <property type="protein sequence ID" value="MBM5570416.1"/>
    <property type="molecule type" value="Genomic_DNA"/>
</dbReference>
<keyword evidence="2" id="KW-1185">Reference proteome</keyword>